<dbReference type="EMBL" id="JBHSBI010000002">
    <property type="protein sequence ID" value="MFC4006597.1"/>
    <property type="molecule type" value="Genomic_DNA"/>
</dbReference>
<protein>
    <submittedName>
        <fullName evidence="1">Uncharacterized protein</fullName>
    </submittedName>
</protein>
<sequence length="97" mass="10265">MSATEPAAVYIAEVIGFSENPVDGRKRIAVGASLEAALDALSSHDIFGGDLAATETTSALGTENARTWAVHERDEEPSDEGCLWITEEKVTGEASRD</sequence>
<dbReference type="RefSeq" id="WP_379526737.1">
    <property type="nucleotide sequence ID" value="NZ_JBHSBI010000002.1"/>
</dbReference>
<keyword evidence="2" id="KW-1185">Reference proteome</keyword>
<evidence type="ECO:0000313" key="2">
    <source>
        <dbReference type="Proteomes" id="UP001595851"/>
    </source>
</evidence>
<organism evidence="1 2">
    <name type="scientific">Nonomuraea purpurea</name>
    <dbReference type="NCBI Taxonomy" id="1849276"/>
    <lineage>
        <taxon>Bacteria</taxon>
        <taxon>Bacillati</taxon>
        <taxon>Actinomycetota</taxon>
        <taxon>Actinomycetes</taxon>
        <taxon>Streptosporangiales</taxon>
        <taxon>Streptosporangiaceae</taxon>
        <taxon>Nonomuraea</taxon>
    </lineage>
</organism>
<name>A0ABV8G2K0_9ACTN</name>
<comment type="caution">
    <text evidence="1">The sequence shown here is derived from an EMBL/GenBank/DDBJ whole genome shotgun (WGS) entry which is preliminary data.</text>
</comment>
<reference evidence="2" key="1">
    <citation type="journal article" date="2019" name="Int. J. Syst. Evol. Microbiol.">
        <title>The Global Catalogue of Microorganisms (GCM) 10K type strain sequencing project: providing services to taxonomists for standard genome sequencing and annotation.</title>
        <authorList>
            <consortium name="The Broad Institute Genomics Platform"/>
            <consortium name="The Broad Institute Genome Sequencing Center for Infectious Disease"/>
            <person name="Wu L."/>
            <person name="Ma J."/>
        </authorList>
    </citation>
    <scope>NUCLEOTIDE SEQUENCE [LARGE SCALE GENOMIC DNA]</scope>
    <source>
        <strain evidence="2">TBRC 1276</strain>
    </source>
</reference>
<dbReference type="Proteomes" id="UP001595851">
    <property type="component" value="Unassembled WGS sequence"/>
</dbReference>
<accession>A0ABV8G2K0</accession>
<proteinExistence type="predicted"/>
<gene>
    <name evidence="1" type="ORF">ACFOY2_05150</name>
</gene>
<evidence type="ECO:0000313" key="1">
    <source>
        <dbReference type="EMBL" id="MFC4006597.1"/>
    </source>
</evidence>